<dbReference type="Proteomes" id="UP001469553">
    <property type="component" value="Unassembled WGS sequence"/>
</dbReference>
<accession>A0ABV0YFN6</accession>
<feature type="region of interest" description="Disordered" evidence="1">
    <location>
        <begin position="60"/>
        <end position="146"/>
    </location>
</feature>
<comment type="caution">
    <text evidence="2">The sequence shown here is derived from an EMBL/GenBank/DDBJ whole genome shotgun (WGS) entry which is preliminary data.</text>
</comment>
<dbReference type="EMBL" id="JAHRIP010030079">
    <property type="protein sequence ID" value="MEQ2292278.1"/>
    <property type="molecule type" value="Genomic_DNA"/>
</dbReference>
<proteinExistence type="predicted"/>
<reference evidence="2 3" key="1">
    <citation type="submission" date="2021-06" db="EMBL/GenBank/DDBJ databases">
        <authorList>
            <person name="Palmer J.M."/>
        </authorList>
    </citation>
    <scope>NUCLEOTIDE SEQUENCE [LARGE SCALE GENOMIC DNA]</scope>
    <source>
        <strain evidence="2 3">AS_MEX2019</strain>
        <tissue evidence="2">Muscle</tissue>
    </source>
</reference>
<gene>
    <name evidence="2" type="ORF">AMECASPLE_021549</name>
</gene>
<feature type="compositionally biased region" description="Basic and acidic residues" evidence="1">
    <location>
        <begin position="125"/>
        <end position="136"/>
    </location>
</feature>
<keyword evidence="3" id="KW-1185">Reference proteome</keyword>
<sequence>MQPVASWEVHCYSLLDCARSRLMQFILKVPKKFVPEFNVEIHGWVPTTPKPWRCPRILATHPPARHSSPHQAAWPACPPKRSHMSINTAHCPAKTPSPEPGTPPTDRTRQPKPGTEIQGNPNNPKRAEKPAPDKPQDPNPNLGLGGIQILIPSYRLHILPR</sequence>
<name>A0ABV0YFN6_9TELE</name>
<protein>
    <submittedName>
        <fullName evidence="2">Uncharacterized protein</fullName>
    </submittedName>
</protein>
<evidence type="ECO:0000313" key="3">
    <source>
        <dbReference type="Proteomes" id="UP001469553"/>
    </source>
</evidence>
<organism evidence="2 3">
    <name type="scientific">Ameca splendens</name>
    <dbReference type="NCBI Taxonomy" id="208324"/>
    <lineage>
        <taxon>Eukaryota</taxon>
        <taxon>Metazoa</taxon>
        <taxon>Chordata</taxon>
        <taxon>Craniata</taxon>
        <taxon>Vertebrata</taxon>
        <taxon>Euteleostomi</taxon>
        <taxon>Actinopterygii</taxon>
        <taxon>Neopterygii</taxon>
        <taxon>Teleostei</taxon>
        <taxon>Neoteleostei</taxon>
        <taxon>Acanthomorphata</taxon>
        <taxon>Ovalentaria</taxon>
        <taxon>Atherinomorphae</taxon>
        <taxon>Cyprinodontiformes</taxon>
        <taxon>Goodeidae</taxon>
        <taxon>Ameca</taxon>
    </lineage>
</organism>
<evidence type="ECO:0000256" key="1">
    <source>
        <dbReference type="SAM" id="MobiDB-lite"/>
    </source>
</evidence>
<evidence type="ECO:0000313" key="2">
    <source>
        <dbReference type="EMBL" id="MEQ2292278.1"/>
    </source>
</evidence>